<keyword evidence="3" id="KW-0472">Membrane</keyword>
<dbReference type="EnsemblMetazoa" id="ACUA010526-RA">
    <property type="protein sequence ID" value="ACUA010526-PA"/>
    <property type="gene ID" value="ACUA010526"/>
</dbReference>
<dbReference type="PANTHER" id="PTHR24366:SF96">
    <property type="entry name" value="LEUCINE RICH REPEAT CONTAINING 53"/>
    <property type="match status" value="1"/>
</dbReference>
<dbReference type="SMART" id="SM00365">
    <property type="entry name" value="LRR_SD22"/>
    <property type="match status" value="5"/>
</dbReference>
<keyword evidence="3" id="KW-1133">Transmembrane helix</keyword>
<dbReference type="InterPro" id="IPR001611">
    <property type="entry name" value="Leu-rich_rpt"/>
</dbReference>
<evidence type="ECO:0000256" key="3">
    <source>
        <dbReference type="SAM" id="Phobius"/>
    </source>
</evidence>
<reference evidence="6" key="1">
    <citation type="submission" date="2013-09" db="EMBL/GenBank/DDBJ databases">
        <title>The Genome Sequence of Anopheles culicifacies species A.</title>
        <authorList>
            <consortium name="The Broad Institute Genomics Platform"/>
            <person name="Neafsey D.E."/>
            <person name="Besansky N."/>
            <person name="Howell P."/>
            <person name="Walton C."/>
            <person name="Young S.K."/>
            <person name="Zeng Q."/>
            <person name="Gargeya S."/>
            <person name="Fitzgerald M."/>
            <person name="Haas B."/>
            <person name="Abouelleil A."/>
            <person name="Allen A.W."/>
            <person name="Alvarado L."/>
            <person name="Arachchi H.M."/>
            <person name="Berlin A.M."/>
            <person name="Chapman S.B."/>
            <person name="Gainer-Dewar J."/>
            <person name="Goldberg J."/>
            <person name="Griggs A."/>
            <person name="Gujja S."/>
            <person name="Hansen M."/>
            <person name="Howarth C."/>
            <person name="Imamovic A."/>
            <person name="Ireland A."/>
            <person name="Larimer J."/>
            <person name="McCowan C."/>
            <person name="Murphy C."/>
            <person name="Pearson M."/>
            <person name="Poon T.W."/>
            <person name="Priest M."/>
            <person name="Roberts A."/>
            <person name="Saif S."/>
            <person name="Shea T."/>
            <person name="Sisk P."/>
            <person name="Sykes S."/>
            <person name="Wortman J."/>
            <person name="Nusbaum C."/>
            <person name="Birren B."/>
        </authorList>
    </citation>
    <scope>NUCLEOTIDE SEQUENCE [LARGE SCALE GENOMIC DNA]</scope>
    <source>
        <strain evidence="6">A-37</strain>
    </source>
</reference>
<organism evidence="5 6">
    <name type="scientific">Anopheles culicifacies</name>
    <dbReference type="NCBI Taxonomy" id="139723"/>
    <lineage>
        <taxon>Eukaryota</taxon>
        <taxon>Metazoa</taxon>
        <taxon>Ecdysozoa</taxon>
        <taxon>Arthropoda</taxon>
        <taxon>Hexapoda</taxon>
        <taxon>Insecta</taxon>
        <taxon>Pterygota</taxon>
        <taxon>Neoptera</taxon>
        <taxon>Endopterygota</taxon>
        <taxon>Diptera</taxon>
        <taxon>Nematocera</taxon>
        <taxon>Culicoidea</taxon>
        <taxon>Culicidae</taxon>
        <taxon>Anophelinae</taxon>
        <taxon>Anopheles</taxon>
        <taxon>culicifacies species complex</taxon>
    </lineage>
</organism>
<dbReference type="InterPro" id="IPR003591">
    <property type="entry name" value="Leu-rich_rpt_typical-subtyp"/>
</dbReference>
<accession>A0A182M6A0</accession>
<protein>
    <recommendedName>
        <fullName evidence="7">LRRCT domain-containing protein</fullName>
    </recommendedName>
</protein>
<keyword evidence="2" id="KW-0677">Repeat</keyword>
<feature type="signal peptide" evidence="4">
    <location>
        <begin position="1"/>
        <end position="24"/>
    </location>
</feature>
<dbReference type="SMART" id="SM00369">
    <property type="entry name" value="LRR_TYP"/>
    <property type="match status" value="9"/>
</dbReference>
<dbReference type="InterPro" id="IPR032675">
    <property type="entry name" value="LRR_dom_sf"/>
</dbReference>
<keyword evidence="1" id="KW-0433">Leucine-rich repeat</keyword>
<reference evidence="5" key="2">
    <citation type="submission" date="2020-05" db="UniProtKB">
        <authorList>
            <consortium name="EnsemblMetazoa"/>
        </authorList>
    </citation>
    <scope>IDENTIFICATION</scope>
    <source>
        <strain evidence="5">A-37</strain>
    </source>
</reference>
<dbReference type="Proteomes" id="UP000075883">
    <property type="component" value="Unassembled WGS sequence"/>
</dbReference>
<proteinExistence type="predicted"/>
<evidence type="ECO:0000256" key="2">
    <source>
        <dbReference type="ARBA" id="ARBA00022737"/>
    </source>
</evidence>
<evidence type="ECO:0008006" key="7">
    <source>
        <dbReference type="Google" id="ProtNLM"/>
    </source>
</evidence>
<evidence type="ECO:0000313" key="5">
    <source>
        <dbReference type="EnsemblMetazoa" id="ACUA010526-PA"/>
    </source>
</evidence>
<dbReference type="SUPFAM" id="SSF52058">
    <property type="entry name" value="L domain-like"/>
    <property type="match status" value="1"/>
</dbReference>
<sequence length="679" mass="76881">MNFNISIHAALLIILALVYGTTSAANATTRKCPHDCHCDLDQKGRYRTVCNKVEWMIPPLPQFEPDVEVLIISNTRNPINVGPQFQFFTKLEILRIVNGNIPSVGDRSFWGLKRLKTIDISHNNITQLGTENFRGQDNLLELDLSRNRLDNIASGTFVHLKELKTLHLVANSITEFNQRLFLHLAKLKYLDVSHNSIDDLPPEVFKDVQDLKIFKLRGCRLSKINPQIYNILSHLTELDLGQNQKANFSHKNNFFQFKYLDREEFKDLRHLQKLRLDGNQLSVIVDELFMYQRELTFLDVSRNRLAKIADRAFENLSNLTYLDASYNKLSLIEPACFRPLRNLQTLNISGNLQLDLSEMEETIQIIKDINGLMVADMGALPPNLFSPFRRLSALNLSGNHIDNMTLQIIEPLNHLVFLDLSRNQLNGIPERYATQLARIADVKLENNPLICDWCHMGPLITQAKKLKRGLPWQEVPRCFLPERLREVRIDGLHQDGVEDCMEVIVDEDHDAASTSHNFLEQAGSVSILAACGLIIFIILAIIVVSTALCLSRHRARYYTHEDKRDAILEKNAETPIITTGSEINFKFPYNERVCTIDEMCIPPPPPPPGKLAPASIERHASSRDSLSGIDGHSTRTVTISSISQIADIQPDVPSTSGVIATAKPFTPKSILRKRTDTGL</sequence>
<dbReference type="Pfam" id="PF13855">
    <property type="entry name" value="LRR_8"/>
    <property type="match status" value="2"/>
</dbReference>
<dbReference type="STRING" id="139723.A0A182M6A0"/>
<evidence type="ECO:0000313" key="6">
    <source>
        <dbReference type="Proteomes" id="UP000075883"/>
    </source>
</evidence>
<feature type="chain" id="PRO_5008128021" description="LRRCT domain-containing protein" evidence="4">
    <location>
        <begin position="25"/>
        <end position="679"/>
    </location>
</feature>
<evidence type="ECO:0000256" key="4">
    <source>
        <dbReference type="SAM" id="SignalP"/>
    </source>
</evidence>
<keyword evidence="4" id="KW-0732">Signal</keyword>
<dbReference type="PROSITE" id="PS51450">
    <property type="entry name" value="LRR"/>
    <property type="match status" value="3"/>
</dbReference>
<evidence type="ECO:0000256" key="1">
    <source>
        <dbReference type="ARBA" id="ARBA00022614"/>
    </source>
</evidence>
<name>A0A182M6A0_9DIPT</name>
<dbReference type="EMBL" id="AXCM01004563">
    <property type="status" value="NOT_ANNOTATED_CDS"/>
    <property type="molecule type" value="Genomic_DNA"/>
</dbReference>
<dbReference type="Gene3D" id="3.80.10.10">
    <property type="entry name" value="Ribonuclease Inhibitor"/>
    <property type="match status" value="3"/>
</dbReference>
<dbReference type="VEuPathDB" id="VectorBase:ACUA010526"/>
<feature type="transmembrane region" description="Helical" evidence="3">
    <location>
        <begin position="527"/>
        <end position="550"/>
    </location>
</feature>
<keyword evidence="6" id="KW-1185">Reference proteome</keyword>
<dbReference type="AlphaFoldDB" id="A0A182M6A0"/>
<dbReference type="PANTHER" id="PTHR24366">
    <property type="entry name" value="IG(IMMUNOGLOBULIN) AND LRR(LEUCINE RICH REPEAT) DOMAINS"/>
    <property type="match status" value="1"/>
</dbReference>
<keyword evidence="3" id="KW-0812">Transmembrane</keyword>
<dbReference type="FunFam" id="3.80.10.10:FF:001164">
    <property type="entry name" value="GH01279p"/>
    <property type="match status" value="1"/>
</dbReference>